<proteinExistence type="predicted"/>
<feature type="compositionally biased region" description="Acidic residues" evidence="1">
    <location>
        <begin position="516"/>
        <end position="527"/>
    </location>
</feature>
<dbReference type="OrthoDB" id="2126613at2759"/>
<dbReference type="KEGG" id="tet:TTHERM_00310890"/>
<evidence type="ECO:0000313" key="3">
    <source>
        <dbReference type="Proteomes" id="UP000009168"/>
    </source>
</evidence>
<feature type="region of interest" description="Disordered" evidence="1">
    <location>
        <begin position="501"/>
        <end position="528"/>
    </location>
</feature>
<dbReference type="STRING" id="312017.I7LW61"/>
<gene>
    <name evidence="2" type="ORF">TTHERM_00310890</name>
</gene>
<dbReference type="AlphaFoldDB" id="I7LW61"/>
<dbReference type="Proteomes" id="UP000009168">
    <property type="component" value="Unassembled WGS sequence"/>
</dbReference>
<dbReference type="InParanoid" id="I7LW61"/>
<reference evidence="3" key="1">
    <citation type="journal article" date="2006" name="PLoS Biol.">
        <title>Macronuclear genome sequence of the ciliate Tetrahymena thermophila, a model eukaryote.</title>
        <authorList>
            <person name="Eisen J.A."/>
            <person name="Coyne R.S."/>
            <person name="Wu M."/>
            <person name="Wu D."/>
            <person name="Thiagarajan M."/>
            <person name="Wortman J.R."/>
            <person name="Badger J.H."/>
            <person name="Ren Q."/>
            <person name="Amedeo P."/>
            <person name="Jones K.M."/>
            <person name="Tallon L.J."/>
            <person name="Delcher A.L."/>
            <person name="Salzberg S.L."/>
            <person name="Silva J.C."/>
            <person name="Haas B.J."/>
            <person name="Majoros W.H."/>
            <person name="Farzad M."/>
            <person name="Carlton J.M."/>
            <person name="Smith R.K. Jr."/>
            <person name="Garg J."/>
            <person name="Pearlman R.E."/>
            <person name="Karrer K.M."/>
            <person name="Sun L."/>
            <person name="Manning G."/>
            <person name="Elde N.C."/>
            <person name="Turkewitz A.P."/>
            <person name="Asai D.J."/>
            <person name="Wilkes D.E."/>
            <person name="Wang Y."/>
            <person name="Cai H."/>
            <person name="Collins K."/>
            <person name="Stewart B.A."/>
            <person name="Lee S.R."/>
            <person name="Wilamowska K."/>
            <person name="Weinberg Z."/>
            <person name="Ruzzo W.L."/>
            <person name="Wloga D."/>
            <person name="Gaertig J."/>
            <person name="Frankel J."/>
            <person name="Tsao C.-C."/>
            <person name="Gorovsky M.A."/>
            <person name="Keeling P.J."/>
            <person name="Waller R.F."/>
            <person name="Patron N.J."/>
            <person name="Cherry J.M."/>
            <person name="Stover N.A."/>
            <person name="Krieger C.J."/>
            <person name="del Toro C."/>
            <person name="Ryder H.F."/>
            <person name="Williamson S.C."/>
            <person name="Barbeau R.A."/>
            <person name="Hamilton E.P."/>
            <person name="Orias E."/>
        </authorList>
    </citation>
    <scope>NUCLEOTIDE SEQUENCE [LARGE SCALE GENOMIC DNA]</scope>
    <source>
        <strain evidence="3">SB210</strain>
    </source>
</reference>
<organism evidence="2 3">
    <name type="scientific">Tetrahymena thermophila (strain SB210)</name>
    <dbReference type="NCBI Taxonomy" id="312017"/>
    <lineage>
        <taxon>Eukaryota</taxon>
        <taxon>Sar</taxon>
        <taxon>Alveolata</taxon>
        <taxon>Ciliophora</taxon>
        <taxon>Intramacronucleata</taxon>
        <taxon>Oligohymenophorea</taxon>
        <taxon>Hymenostomatida</taxon>
        <taxon>Tetrahymenina</taxon>
        <taxon>Tetrahymenidae</taxon>
        <taxon>Tetrahymena</taxon>
    </lineage>
</organism>
<feature type="compositionally biased region" description="Polar residues" evidence="1">
    <location>
        <begin position="576"/>
        <end position="586"/>
    </location>
</feature>
<dbReference type="GeneID" id="7840995"/>
<accession>I7LW61</accession>
<protein>
    <recommendedName>
        <fullName evidence="4">Rab-GTPase-TBC domain protein</fullName>
    </recommendedName>
</protein>
<sequence length="607" mass="71946">MDRSNYNINRIQQNKSQTNGLQDNSIRKSQESLISRYNFREAVNQGLEISQQYLSQPLKYDSGFLGKFMNEIEQQIKQGPEYKTLELSFKRAVSRFAKEAEGNLLKDLTPEQIQSVYRDIGRIFDKEEEGEDLKAKIRQVMNLRLEDMRRQIKDNKWSIILSMLQNLIIRNKGNRDCFDLLAYRLLPNDLRQIIWKFCLENQKESNEYSQKLNENRLLTISRFDVAIIKDTEDFVGQMSTPQEFDGGMIYCMKTILSYYEIKKDRILSDYLYLLCIPLMIVYRDAQHMHKIPVDLIGYYFSIQSIVAFFDPLVDLLVKHDEKYDAEMTDAIMNTLAIVDEDLANKINSVLNLELPQSRNFLVLIVKRFVHSLGFAFLPLQVTLYIWDQIFMKIHKNRMEIFVDMAIMLKCLKDQIIDQDTWDHIVDVIYQESKNISFEEYFTEHRLIMKNSRFYQSPYNVDPAIVNRGKQIFDNPLQQLIDQQQKRDRLAYKQKWLDEQEKNQLNKMKKQKNFLDSESEDEEPDENDADARRIQLQKMKAEDIMKQMKTKQQAPEAMGMVPMINQNDSEEYEDQQQHPFKQQSNAIQNNQENDEDDDENFDVLSGMN</sequence>
<name>I7LW61_TETTS</name>
<keyword evidence="3" id="KW-1185">Reference proteome</keyword>
<evidence type="ECO:0000313" key="2">
    <source>
        <dbReference type="EMBL" id="EAS00911.3"/>
    </source>
</evidence>
<dbReference type="RefSeq" id="XP_001021157.3">
    <property type="nucleotide sequence ID" value="XM_001021157.3"/>
</dbReference>
<feature type="compositionally biased region" description="Acidic residues" evidence="1">
    <location>
        <begin position="591"/>
        <end position="600"/>
    </location>
</feature>
<evidence type="ECO:0000256" key="1">
    <source>
        <dbReference type="SAM" id="MobiDB-lite"/>
    </source>
</evidence>
<feature type="region of interest" description="Disordered" evidence="1">
    <location>
        <begin position="544"/>
        <end position="607"/>
    </location>
</feature>
<evidence type="ECO:0008006" key="4">
    <source>
        <dbReference type="Google" id="ProtNLM"/>
    </source>
</evidence>
<dbReference type="eggNOG" id="ENOG502TKRF">
    <property type="taxonomic scope" value="Eukaryota"/>
</dbReference>
<dbReference type="CDD" id="cd00636">
    <property type="entry name" value="TroA-like"/>
    <property type="match status" value="1"/>
</dbReference>
<dbReference type="EMBL" id="GG662608">
    <property type="protein sequence ID" value="EAS00911.3"/>
    <property type="molecule type" value="Genomic_DNA"/>
</dbReference>